<dbReference type="EMBL" id="CP028104">
    <property type="protein sequence ID" value="AVQ32660.1"/>
    <property type="molecule type" value="Genomic_DNA"/>
</dbReference>
<dbReference type="RefSeq" id="WP_005950184.1">
    <property type="nucleotide sequence ID" value="NZ_CP028104.1"/>
</dbReference>
<keyword evidence="3" id="KW-1185">Reference proteome</keyword>
<keyword evidence="1" id="KW-1133">Transmembrane helix</keyword>
<dbReference type="GeneID" id="77469357"/>
<organism evidence="2 3">
    <name type="scientific">Fusobacterium varium ATCC 27725</name>
    <dbReference type="NCBI Taxonomy" id="469618"/>
    <lineage>
        <taxon>Bacteria</taxon>
        <taxon>Fusobacteriati</taxon>
        <taxon>Fusobacteriota</taxon>
        <taxon>Fusobacteriia</taxon>
        <taxon>Fusobacteriales</taxon>
        <taxon>Fusobacteriaceae</taxon>
        <taxon>Fusobacterium</taxon>
    </lineage>
</organism>
<reference evidence="3" key="1">
    <citation type="journal article" date="2018" name="MSphere">
        <title>Fusobacterium Genomics Using MinION and Illumina Sequencing Enables Genome Completion and Correction.</title>
        <authorList>
            <person name="Todd S.M."/>
            <person name="Settlage R.E."/>
            <person name="Lahmers K.K."/>
            <person name="Slade D.J."/>
        </authorList>
    </citation>
    <scope>NUCLEOTIDE SEQUENCE [LARGE SCALE GENOMIC DNA]</scope>
    <source>
        <strain evidence="3">ATCC 27725</strain>
    </source>
</reference>
<dbReference type="Proteomes" id="UP000241238">
    <property type="component" value="Plasmid pFvar_27725"/>
</dbReference>
<keyword evidence="1" id="KW-0472">Membrane</keyword>
<evidence type="ECO:0000256" key="1">
    <source>
        <dbReference type="SAM" id="Phobius"/>
    </source>
</evidence>
<evidence type="ECO:0000313" key="3">
    <source>
        <dbReference type="Proteomes" id="UP000241238"/>
    </source>
</evidence>
<accession>A0ABM6U897</accession>
<gene>
    <name evidence="2" type="ORF">C4N18_15215</name>
</gene>
<keyword evidence="1" id="KW-0812">Transmembrane</keyword>
<geneLocation type="plasmid" evidence="3">
    <name>pfvar_27725</name>
</geneLocation>
<proteinExistence type="predicted"/>
<feature type="transmembrane region" description="Helical" evidence="1">
    <location>
        <begin position="6"/>
        <end position="25"/>
    </location>
</feature>
<sequence length="63" mass="7077">MGEVILISSALTVVILSEIFVLFISDMLEHNEKVLMCIMLILTIFAMIMIFRLMMLGGVICLV</sequence>
<evidence type="ECO:0000313" key="2">
    <source>
        <dbReference type="EMBL" id="AVQ32660.1"/>
    </source>
</evidence>
<name>A0ABM6U897_FUSVA</name>
<feature type="transmembrane region" description="Helical" evidence="1">
    <location>
        <begin position="37"/>
        <end position="60"/>
    </location>
</feature>
<keyword evidence="2" id="KW-0614">Plasmid</keyword>
<protein>
    <submittedName>
        <fullName evidence="2">Uncharacterized protein</fullName>
    </submittedName>
</protein>